<dbReference type="PROSITE" id="PS50943">
    <property type="entry name" value="HTH_CROC1"/>
    <property type="match status" value="1"/>
</dbReference>
<dbReference type="SMART" id="SM00530">
    <property type="entry name" value="HTH_XRE"/>
    <property type="match status" value="1"/>
</dbReference>
<proteinExistence type="predicted"/>
<dbReference type="PANTHER" id="PTHR46558:SF11">
    <property type="entry name" value="HTH-TYPE TRANSCRIPTIONAL REGULATOR XRE"/>
    <property type="match status" value="1"/>
</dbReference>
<keyword evidence="1" id="KW-0238">DNA-binding</keyword>
<evidence type="ECO:0000313" key="4">
    <source>
        <dbReference type="Proteomes" id="UP001205748"/>
    </source>
</evidence>
<sequence>MNVGKRIQSLREQKDMTQKELADKIHINYSVMNRIESGERPVRDEEIRKIADVLDVSTDYLLGRTDIRNPYEPETIAAHHDGDEFTEEELQSIKEFKEFLRMKRKNKNNK</sequence>
<name>A0AAE3HCP6_9FIRM</name>
<dbReference type="AlphaFoldDB" id="A0AAE3HCP6"/>
<dbReference type="InterPro" id="IPR010982">
    <property type="entry name" value="Lambda_DNA-bd_dom_sf"/>
</dbReference>
<feature type="domain" description="HTH cro/C1-type" evidence="2">
    <location>
        <begin position="7"/>
        <end position="61"/>
    </location>
</feature>
<dbReference type="CDD" id="cd00093">
    <property type="entry name" value="HTH_XRE"/>
    <property type="match status" value="1"/>
</dbReference>
<comment type="caution">
    <text evidence="3">The sequence shown here is derived from an EMBL/GenBank/DDBJ whole genome shotgun (WGS) entry which is preliminary data.</text>
</comment>
<reference evidence="3" key="1">
    <citation type="submission" date="2022-07" db="EMBL/GenBank/DDBJ databases">
        <title>Enhanced cultured diversity of the mouse gut microbiota enables custom-made synthetic communities.</title>
        <authorList>
            <person name="Afrizal A."/>
        </authorList>
    </citation>
    <scope>NUCLEOTIDE SEQUENCE</scope>
    <source>
        <strain evidence="3">DSM 28593</strain>
    </source>
</reference>
<dbReference type="RefSeq" id="WP_257529251.1">
    <property type="nucleotide sequence ID" value="NZ_JANKAS010000002.1"/>
</dbReference>
<gene>
    <name evidence="3" type="ORF">NSA47_02230</name>
</gene>
<dbReference type="Pfam" id="PF01381">
    <property type="entry name" value="HTH_3"/>
    <property type="match status" value="1"/>
</dbReference>
<evidence type="ECO:0000313" key="3">
    <source>
        <dbReference type="EMBL" id="MCR1897805.1"/>
    </source>
</evidence>
<organism evidence="3 4">
    <name type="scientific">Irregularibacter muris</name>
    <dbReference type="NCBI Taxonomy" id="1796619"/>
    <lineage>
        <taxon>Bacteria</taxon>
        <taxon>Bacillati</taxon>
        <taxon>Bacillota</taxon>
        <taxon>Clostridia</taxon>
        <taxon>Eubacteriales</taxon>
        <taxon>Eubacteriaceae</taxon>
        <taxon>Irregularibacter</taxon>
    </lineage>
</organism>
<dbReference type="InterPro" id="IPR001387">
    <property type="entry name" value="Cro/C1-type_HTH"/>
</dbReference>
<evidence type="ECO:0000259" key="2">
    <source>
        <dbReference type="PROSITE" id="PS50943"/>
    </source>
</evidence>
<protein>
    <submittedName>
        <fullName evidence="3">Helix-turn-helix domain-containing protein</fullName>
    </submittedName>
</protein>
<dbReference type="Gene3D" id="1.10.260.40">
    <property type="entry name" value="lambda repressor-like DNA-binding domains"/>
    <property type="match status" value="1"/>
</dbReference>
<evidence type="ECO:0000256" key="1">
    <source>
        <dbReference type="ARBA" id="ARBA00023125"/>
    </source>
</evidence>
<dbReference type="GO" id="GO:0003677">
    <property type="term" value="F:DNA binding"/>
    <property type="evidence" value="ECO:0007669"/>
    <property type="project" value="UniProtKB-KW"/>
</dbReference>
<dbReference type="Proteomes" id="UP001205748">
    <property type="component" value="Unassembled WGS sequence"/>
</dbReference>
<keyword evidence="4" id="KW-1185">Reference proteome</keyword>
<dbReference type="EMBL" id="JANKAS010000002">
    <property type="protein sequence ID" value="MCR1897805.1"/>
    <property type="molecule type" value="Genomic_DNA"/>
</dbReference>
<accession>A0AAE3HCP6</accession>
<dbReference type="PANTHER" id="PTHR46558">
    <property type="entry name" value="TRACRIPTIONAL REGULATORY PROTEIN-RELATED-RELATED"/>
    <property type="match status" value="1"/>
</dbReference>
<dbReference type="SUPFAM" id="SSF47413">
    <property type="entry name" value="lambda repressor-like DNA-binding domains"/>
    <property type="match status" value="1"/>
</dbReference>